<dbReference type="PROSITE" id="PS50172">
    <property type="entry name" value="BRCT"/>
    <property type="match status" value="1"/>
</dbReference>
<dbReference type="InterPro" id="IPR053848">
    <property type="entry name" value="IMS_HHH_1"/>
</dbReference>
<dbReference type="SUPFAM" id="SSF100879">
    <property type="entry name" value="Lesion bypass DNA polymerase (Y-family), little finger domain"/>
    <property type="match status" value="1"/>
</dbReference>
<evidence type="ECO:0000256" key="12">
    <source>
        <dbReference type="ARBA" id="ARBA00023242"/>
    </source>
</evidence>
<feature type="region of interest" description="Disordered" evidence="16">
    <location>
        <begin position="198"/>
        <end position="262"/>
    </location>
</feature>
<dbReference type="InterPro" id="IPR036775">
    <property type="entry name" value="DNA_pol_Y-fam_lit_finger_sf"/>
</dbReference>
<keyword evidence="6 14" id="KW-0548">Nucleotidyltransferase</keyword>
<evidence type="ECO:0000313" key="19">
    <source>
        <dbReference type="EMBL" id="KAK0515397.1"/>
    </source>
</evidence>
<dbReference type="Proteomes" id="UP001166286">
    <property type="component" value="Unassembled WGS sequence"/>
</dbReference>
<dbReference type="Pfam" id="PF16589">
    <property type="entry name" value="BRCT_2"/>
    <property type="match status" value="1"/>
</dbReference>
<dbReference type="Pfam" id="PF11799">
    <property type="entry name" value="IMS_C"/>
    <property type="match status" value="1"/>
</dbReference>
<dbReference type="SUPFAM" id="SSF52113">
    <property type="entry name" value="BRCT domain"/>
    <property type="match status" value="1"/>
</dbReference>
<dbReference type="Gene3D" id="3.40.1170.60">
    <property type="match status" value="1"/>
</dbReference>
<evidence type="ECO:0000256" key="7">
    <source>
        <dbReference type="ARBA" id="ARBA00022723"/>
    </source>
</evidence>
<evidence type="ECO:0000256" key="10">
    <source>
        <dbReference type="ARBA" id="ARBA00023125"/>
    </source>
</evidence>
<sequence>MGSRLEANSSAVRKRIEKHKFEDEGGEEYESSKFGGFNDYFRRKKIKLQNLDAETRASSANKPPIFKGVVAHVNGYTQPSLNDLHKLVVSYGGGFMQYLDGKTTVTHIIASNLTPKKKVEFSKYRIVKPAWVVDSIEVGRLLPWDAYRVVDEGIGQRVLGFENGSVISQVNSLPLGYRDQTDTSWYTAQVKDVADRLNSRHHNLPSSSIEISPVSSGDTEPLGAPPETEKRQAGSDGHSDLLLGSPPGEKANEDLDMDGLPAIDDPLSESQTDSLLEQETKASLRGLNTRTFATLSQPITSEENASVEANINKDVDSFQTDGSGDTPSMEETVPFECYALVGDNTAELGPTNEARPQHSLPTVETPFGQSDVVARHSELIPQGLDITEATSPTKPTAEEHNAQLLADPRVWKSTVVNPKFLKQYYEESRLHHLSAWKADLKSQLQRLAAEKTLSQKTKEKRAPGSRRYILHVDFDSFFAAVSLLKFPQHVDKPVVVAHGGGSGSEIASCNYPARKFGIKNGMWMKHAQKMCPELKVLPYDFKAYEDASRNFYDAIMDTGGIVQSVSVDEALLDISAQCIAAGGHDGRGIAEGSIWREQAKADEIATSLRETIKQKTGCAVSVGIGGNILLAKVALRKAKPAGQYHLKPEEVLDFLGGLTVQELPGVAYSIGGKLEEIGVRFVKDVRELSKERMITTLGPKTGERIWDYSRGIDRVEVGEQVVRKSVSAEVNWGIRFVTQEQAEEFVQSLCEELHKRLVNEQVKGRQLTMKIMRRAADAPLDPPKHLGHGKCDTFNKSLILGVPTNNKDIISREAISILRGFGFSPGELRGLGVQMQRLEPLKGPVESPQDSSQKRLQFKTSPAPPPKPTLPRDDTGIDDIDSPQKPKVPPGPHPAAAFSRDVSPSGKPRRPLNTLGTQFVMPTQVDSEVLAELPSDIRSKLLPKQSNNKLDETRDQMSAARSRSNTPSLPPDVIPSHSQLDPEILGALPDDVRAEILAFYHKSPHKLSAPAAQAILPQSPRKVRTTKLPRKLTTPTRKRTGLLSRNKHPASTFSTLTQSNFVSNPRPSSSSSKPGAEDTSTDIPDDFLAALPPDIRRELLAQARRDRLQKKGGIDLTSSKRKRPPPSAHNNQAPPPGGQRTLTLPAQPPKPTFTNKKFTTLPELREAVSAWVEEFREEGPYGEDVDALVKYLERVVREERDMAKAVALVRWLGWVVDEVVEGGEGGVWGAAVERVKKGVQEAVRGRGLGEVVF</sequence>
<feature type="region of interest" description="Disordered" evidence="16">
    <location>
        <begin position="940"/>
        <end position="975"/>
    </location>
</feature>
<dbReference type="Pfam" id="PF00817">
    <property type="entry name" value="IMS"/>
    <property type="match status" value="1"/>
</dbReference>
<keyword evidence="9 15" id="KW-0460">Magnesium</keyword>
<evidence type="ECO:0000259" key="18">
    <source>
        <dbReference type="PROSITE" id="PS50173"/>
    </source>
</evidence>
<dbReference type="Gene3D" id="3.30.70.270">
    <property type="match status" value="1"/>
</dbReference>
<feature type="binding site" evidence="15">
    <location>
        <position position="568"/>
    </location>
    <ligand>
        <name>Mg(2+)</name>
        <dbReference type="ChEBI" id="CHEBI:18420"/>
        <label>1</label>
    </ligand>
</feature>
<dbReference type="GO" id="GO:0070987">
    <property type="term" value="P:error-free translesion synthesis"/>
    <property type="evidence" value="ECO:0007669"/>
    <property type="project" value="UniProtKB-ARBA"/>
</dbReference>
<feature type="compositionally biased region" description="Low complexity" evidence="16">
    <location>
        <begin position="1059"/>
        <end position="1072"/>
    </location>
</feature>
<evidence type="ECO:0000313" key="20">
    <source>
        <dbReference type="Proteomes" id="UP001166286"/>
    </source>
</evidence>
<dbReference type="InterPro" id="IPR043128">
    <property type="entry name" value="Rev_trsase/Diguanyl_cyclase"/>
</dbReference>
<dbReference type="PANTHER" id="PTHR45990">
    <property type="entry name" value="DNA REPAIR PROTEIN REV1"/>
    <property type="match status" value="1"/>
</dbReference>
<dbReference type="Gene3D" id="6.10.250.1490">
    <property type="match status" value="1"/>
</dbReference>
<feature type="binding site" evidence="15">
    <location>
        <position position="473"/>
    </location>
    <ligand>
        <name>Mg(2+)</name>
        <dbReference type="ChEBI" id="CHEBI:18420"/>
        <label>1</label>
    </ligand>
</feature>
<keyword evidence="4 14" id="KW-0237">DNA synthesis</keyword>
<dbReference type="Gene3D" id="3.30.1490.100">
    <property type="entry name" value="DNA polymerase, Y-family, little finger domain"/>
    <property type="match status" value="1"/>
</dbReference>
<reference evidence="19" key="1">
    <citation type="submission" date="2023-03" db="EMBL/GenBank/DDBJ databases">
        <title>Complete genome of Cladonia borealis.</title>
        <authorList>
            <person name="Park H."/>
        </authorList>
    </citation>
    <scope>NUCLEOTIDE SEQUENCE</scope>
    <source>
        <strain evidence="19">ANT050790</strain>
    </source>
</reference>
<keyword evidence="7 15" id="KW-0479">Metal-binding</keyword>
<dbReference type="GO" id="GO:0003684">
    <property type="term" value="F:damaged DNA binding"/>
    <property type="evidence" value="ECO:0007669"/>
    <property type="project" value="UniProtKB-UniRule"/>
</dbReference>
<evidence type="ECO:0000256" key="5">
    <source>
        <dbReference type="ARBA" id="ARBA00022679"/>
    </source>
</evidence>
<dbReference type="Pfam" id="PF21999">
    <property type="entry name" value="IMS_HHH_1"/>
    <property type="match status" value="1"/>
</dbReference>
<dbReference type="CDD" id="cd17719">
    <property type="entry name" value="BRCT_Rev1"/>
    <property type="match status" value="1"/>
</dbReference>
<feature type="compositionally biased region" description="Basic residues" evidence="16">
    <location>
        <begin position="1021"/>
        <end position="1048"/>
    </location>
</feature>
<dbReference type="InterPro" id="IPR036420">
    <property type="entry name" value="BRCT_dom_sf"/>
</dbReference>
<dbReference type="GO" id="GO:0006281">
    <property type="term" value="P:DNA repair"/>
    <property type="evidence" value="ECO:0007669"/>
    <property type="project" value="UniProtKB-KW"/>
</dbReference>
<dbReference type="PANTHER" id="PTHR45990:SF1">
    <property type="entry name" value="DNA REPAIR PROTEIN REV1"/>
    <property type="match status" value="1"/>
</dbReference>
<accession>A0AA39V497</accession>
<keyword evidence="8 14" id="KW-0227">DNA damage</keyword>
<dbReference type="EMBL" id="JAFEKC020000004">
    <property type="protein sequence ID" value="KAK0515397.1"/>
    <property type="molecule type" value="Genomic_DNA"/>
</dbReference>
<comment type="function">
    <text evidence="13">Deoxycytidyl transferase involved in DNA repair. Transfers a dCMP residue from dCTP to the 3'-end of a DNA primer in a template-dependent reaction. May assist in the first step in the bypass of abasic lesions by the insertion of a nucleotide opposite the lesion. Required for normal induction of mutations by physical and chemical agents. Involved in mitochondrial DNA mutagenesis.</text>
</comment>
<evidence type="ECO:0000256" key="15">
    <source>
        <dbReference type="PIRSR" id="PIRSR036573-2"/>
    </source>
</evidence>
<feature type="compositionally biased region" description="Polar residues" evidence="16">
    <location>
        <begin position="848"/>
        <end position="860"/>
    </location>
</feature>
<evidence type="ECO:0000256" key="2">
    <source>
        <dbReference type="ARBA" id="ARBA00010945"/>
    </source>
</evidence>
<comment type="cofactor">
    <cofactor evidence="15">
        <name>Mg(2+)</name>
        <dbReference type="ChEBI" id="CHEBI:18420"/>
    </cofactor>
    <text evidence="15">Binds 2 magnesium ions.</text>
</comment>
<dbReference type="GO" id="GO:0017125">
    <property type="term" value="F:deoxycytidyl transferase activity"/>
    <property type="evidence" value="ECO:0007669"/>
    <property type="project" value="TreeGrafter"/>
</dbReference>
<evidence type="ECO:0000256" key="11">
    <source>
        <dbReference type="ARBA" id="ARBA00023204"/>
    </source>
</evidence>
<feature type="region of interest" description="Disordered" evidence="16">
    <location>
        <begin position="1107"/>
        <end position="1156"/>
    </location>
</feature>
<comment type="subcellular location">
    <subcellularLocation>
        <location evidence="1 14">Nucleus</location>
    </subcellularLocation>
</comment>
<dbReference type="EC" id="2.7.7.-" evidence="14"/>
<evidence type="ECO:0000256" key="13">
    <source>
        <dbReference type="ARBA" id="ARBA00058985"/>
    </source>
</evidence>
<feature type="domain" description="UmuC" evidence="18">
    <location>
        <begin position="469"/>
        <end position="667"/>
    </location>
</feature>
<comment type="caution">
    <text evidence="19">The sequence shown here is derived from an EMBL/GenBank/DDBJ whole genome shotgun (WGS) entry which is preliminary data.</text>
</comment>
<evidence type="ECO:0000256" key="6">
    <source>
        <dbReference type="ARBA" id="ARBA00022695"/>
    </source>
</evidence>
<dbReference type="Pfam" id="PF14377">
    <property type="entry name" value="UBM"/>
    <property type="match status" value="3"/>
</dbReference>
<keyword evidence="10 14" id="KW-0238">DNA-binding</keyword>
<evidence type="ECO:0000256" key="14">
    <source>
        <dbReference type="PIRNR" id="PIRNR036573"/>
    </source>
</evidence>
<dbReference type="InterPro" id="IPR017961">
    <property type="entry name" value="DNA_pol_Y-fam_little_finger"/>
</dbReference>
<dbReference type="InterPro" id="IPR001357">
    <property type="entry name" value="BRCT_dom"/>
</dbReference>
<dbReference type="GO" id="GO:0046872">
    <property type="term" value="F:metal ion binding"/>
    <property type="evidence" value="ECO:0007669"/>
    <property type="project" value="UniProtKB-KW"/>
</dbReference>
<dbReference type="CDD" id="cd01701">
    <property type="entry name" value="PolY_Rev1"/>
    <property type="match status" value="1"/>
</dbReference>
<feature type="compositionally biased region" description="Basic and acidic residues" evidence="16">
    <location>
        <begin position="227"/>
        <end position="239"/>
    </location>
</feature>
<keyword evidence="5 14" id="KW-0808">Transferase</keyword>
<dbReference type="InterPro" id="IPR001126">
    <property type="entry name" value="UmuC"/>
</dbReference>
<name>A0AA39V497_9LECA</name>
<dbReference type="InterPro" id="IPR038401">
    <property type="entry name" value="Rev1_C_sf"/>
</dbReference>
<feature type="binding site" evidence="15">
    <location>
        <position position="569"/>
    </location>
    <ligand>
        <name>Mg(2+)</name>
        <dbReference type="ChEBI" id="CHEBI:18420"/>
        <label>1</label>
    </ligand>
</feature>
<dbReference type="Gene3D" id="1.20.58.1280">
    <property type="entry name" value="DNA repair protein Rev1, C-terminal domain"/>
    <property type="match status" value="1"/>
</dbReference>
<feature type="compositionally biased region" description="Low complexity" evidence="16">
    <location>
        <begin position="205"/>
        <end position="216"/>
    </location>
</feature>
<proteinExistence type="inferred from homology"/>
<protein>
    <recommendedName>
        <fullName evidence="3 14">DNA repair protein REV1</fullName>
        <ecNumber evidence="14">2.7.7.-</ecNumber>
    </recommendedName>
</protein>
<dbReference type="InterPro" id="IPR012112">
    <property type="entry name" value="REV1"/>
</dbReference>
<comment type="similarity">
    <text evidence="2 14">Belongs to the DNA polymerase type-Y family.</text>
</comment>
<dbReference type="FunFam" id="3.30.70.270:FF:000040">
    <property type="entry name" value="DNA repair protein REV1"/>
    <property type="match status" value="1"/>
</dbReference>
<evidence type="ECO:0000256" key="16">
    <source>
        <dbReference type="SAM" id="MobiDB-lite"/>
    </source>
</evidence>
<dbReference type="Gene3D" id="1.10.150.20">
    <property type="entry name" value="5' to 3' exonuclease, C-terminal subdomain"/>
    <property type="match status" value="1"/>
</dbReference>
<keyword evidence="11 14" id="KW-0234">DNA repair</keyword>
<evidence type="ECO:0000256" key="3">
    <source>
        <dbReference type="ARBA" id="ARBA00020399"/>
    </source>
</evidence>
<dbReference type="InterPro" id="IPR025527">
    <property type="entry name" value="HUWE1/Rev1_UBM"/>
</dbReference>
<feature type="region of interest" description="Disordered" evidence="16">
    <location>
        <begin position="842"/>
        <end position="919"/>
    </location>
</feature>
<dbReference type="Gene3D" id="3.40.50.10190">
    <property type="entry name" value="BRCT domain"/>
    <property type="match status" value="1"/>
</dbReference>
<dbReference type="GO" id="GO:0003887">
    <property type="term" value="F:DNA-directed DNA polymerase activity"/>
    <property type="evidence" value="ECO:0007669"/>
    <property type="project" value="InterPro"/>
</dbReference>
<evidence type="ECO:0000256" key="1">
    <source>
        <dbReference type="ARBA" id="ARBA00004123"/>
    </source>
</evidence>
<dbReference type="Pfam" id="PF16727">
    <property type="entry name" value="REV1_C"/>
    <property type="match status" value="1"/>
</dbReference>
<feature type="compositionally biased region" description="Polar residues" evidence="16">
    <location>
        <begin position="1049"/>
        <end position="1058"/>
    </location>
</feature>
<feature type="region of interest" description="Disordered" evidence="16">
    <location>
        <begin position="1011"/>
        <end position="1088"/>
    </location>
</feature>
<dbReference type="Gene3D" id="6.10.250.1630">
    <property type="match status" value="1"/>
</dbReference>
<dbReference type="SUPFAM" id="SSF56672">
    <property type="entry name" value="DNA/RNA polymerases"/>
    <property type="match status" value="1"/>
</dbReference>
<dbReference type="SMART" id="SM00292">
    <property type="entry name" value="BRCT"/>
    <property type="match status" value="1"/>
</dbReference>
<dbReference type="FunFam" id="3.30.1490.100:FF:000001">
    <property type="entry name" value="DNA repair protein REV1"/>
    <property type="match status" value="1"/>
</dbReference>
<dbReference type="PROSITE" id="PS50173">
    <property type="entry name" value="UMUC"/>
    <property type="match status" value="1"/>
</dbReference>
<gene>
    <name evidence="19" type="ORF">JMJ35_002776</name>
</gene>
<dbReference type="GO" id="GO:0005634">
    <property type="term" value="C:nucleus"/>
    <property type="evidence" value="ECO:0007669"/>
    <property type="project" value="UniProtKB-SubCell"/>
</dbReference>
<keyword evidence="20" id="KW-1185">Reference proteome</keyword>
<dbReference type="PIRSF" id="PIRSF036573">
    <property type="entry name" value="REV1"/>
    <property type="match status" value="1"/>
</dbReference>
<evidence type="ECO:0000259" key="17">
    <source>
        <dbReference type="PROSITE" id="PS50172"/>
    </source>
</evidence>
<evidence type="ECO:0000256" key="9">
    <source>
        <dbReference type="ARBA" id="ARBA00022842"/>
    </source>
</evidence>
<evidence type="ECO:0000256" key="4">
    <source>
        <dbReference type="ARBA" id="ARBA00022634"/>
    </source>
</evidence>
<dbReference type="FunFam" id="3.40.50.10190:FF:000011">
    <property type="entry name" value="DNA repair protein REV1"/>
    <property type="match status" value="1"/>
</dbReference>
<evidence type="ECO:0000256" key="8">
    <source>
        <dbReference type="ARBA" id="ARBA00022763"/>
    </source>
</evidence>
<keyword evidence="12 14" id="KW-0539">Nucleus</keyword>
<dbReference type="InterPro" id="IPR043502">
    <property type="entry name" value="DNA/RNA_pol_sf"/>
</dbReference>
<dbReference type="InterPro" id="IPR031991">
    <property type="entry name" value="Rev1_C"/>
</dbReference>
<organism evidence="19 20">
    <name type="scientific">Cladonia borealis</name>
    <dbReference type="NCBI Taxonomy" id="184061"/>
    <lineage>
        <taxon>Eukaryota</taxon>
        <taxon>Fungi</taxon>
        <taxon>Dikarya</taxon>
        <taxon>Ascomycota</taxon>
        <taxon>Pezizomycotina</taxon>
        <taxon>Lecanoromycetes</taxon>
        <taxon>OSLEUM clade</taxon>
        <taxon>Lecanoromycetidae</taxon>
        <taxon>Lecanorales</taxon>
        <taxon>Lecanorineae</taxon>
        <taxon>Cladoniaceae</taxon>
        <taxon>Cladonia</taxon>
    </lineage>
</organism>
<dbReference type="GO" id="GO:0042276">
    <property type="term" value="P:error-prone translesion synthesis"/>
    <property type="evidence" value="ECO:0007669"/>
    <property type="project" value="InterPro"/>
</dbReference>
<feature type="domain" description="BRCT" evidence="17">
    <location>
        <begin position="61"/>
        <end position="149"/>
    </location>
</feature>
<dbReference type="AlphaFoldDB" id="A0AA39V497"/>